<protein>
    <submittedName>
        <fullName evidence="3">Isopenicillin N epimerase</fullName>
        <ecNumber evidence="3">5.1.1.17</ecNumber>
    </submittedName>
</protein>
<evidence type="ECO:0000259" key="2">
    <source>
        <dbReference type="Pfam" id="PF00266"/>
    </source>
</evidence>
<dbReference type="PANTHER" id="PTHR43092">
    <property type="entry name" value="L-CYSTEINE DESULFHYDRASE"/>
    <property type="match status" value="1"/>
</dbReference>
<name>A0ABX1V9T0_9PLAN</name>
<proteinExistence type="predicted"/>
<dbReference type="EC" id="5.1.1.17" evidence="3"/>
<evidence type="ECO:0000313" key="4">
    <source>
        <dbReference type="Proteomes" id="UP000609651"/>
    </source>
</evidence>
<comment type="caution">
    <text evidence="3">The sequence shown here is derived from an EMBL/GenBank/DDBJ whole genome shotgun (WGS) entry which is preliminary data.</text>
</comment>
<dbReference type="RefSeq" id="WP_171184242.1">
    <property type="nucleotide sequence ID" value="NZ_WTPX01000018.1"/>
</dbReference>
<sequence>MNVPAWPIRPGVIYLNHGSFGPTSEPVLAERERWSRELASQPMDFFVRRLEDELDAAAETLGRFVGADAGGIVPVSNSTTGMNLVAHNLSLAAGDEVLLTSHEYGAVFRLWKQRAEPVGAKVISAPIRASLDDAEGVAADVLSAITPRTKVLVVSHVTSKSAAILPVQRICAGAKERGVPVAVDGPHAIAALPLERPGEGIADLGCDWYTAGCHKWLSAPFGSGFLWIAPQRREGFAPLVASWGGSVSGRSPDWRDDFRWPGTPDPSPFLSIPAAIRVLEEAGLEAFRAHSAGLAGAAVERLNALTGLPPLGPRFPEGRRLPMAPAALPDPPAGTPKVGHGDCDPLQKALWERHRIEIPVVHRGGRRQIRVSCHLYTTPAHIDWLIAAVEEELDRGL</sequence>
<evidence type="ECO:0000256" key="1">
    <source>
        <dbReference type="ARBA" id="ARBA00022898"/>
    </source>
</evidence>
<gene>
    <name evidence="3" type="primary">cefD</name>
    <name evidence="3" type="ORF">LzC2_09120</name>
</gene>
<dbReference type="InterPro" id="IPR015421">
    <property type="entry name" value="PyrdxlP-dep_Trfase_major"/>
</dbReference>
<dbReference type="Pfam" id="PF00266">
    <property type="entry name" value="Aminotran_5"/>
    <property type="match status" value="1"/>
</dbReference>
<dbReference type="InterPro" id="IPR015422">
    <property type="entry name" value="PyrdxlP-dep_Trfase_small"/>
</dbReference>
<dbReference type="Gene3D" id="3.40.640.10">
    <property type="entry name" value="Type I PLP-dependent aspartate aminotransferase-like (Major domain)"/>
    <property type="match status" value="1"/>
</dbReference>
<dbReference type="Proteomes" id="UP000609651">
    <property type="component" value="Unassembled WGS sequence"/>
</dbReference>
<dbReference type="GO" id="GO:0045439">
    <property type="term" value="F:isopenicillin-N epimerase activity"/>
    <property type="evidence" value="ECO:0007669"/>
    <property type="project" value="UniProtKB-EC"/>
</dbReference>
<dbReference type="PANTHER" id="PTHR43092:SF2">
    <property type="entry name" value="HERCYNYLCYSTEINE SULFOXIDE LYASE"/>
    <property type="match status" value="1"/>
</dbReference>
<dbReference type="InterPro" id="IPR015424">
    <property type="entry name" value="PyrdxlP-dep_Trfase"/>
</dbReference>
<keyword evidence="3" id="KW-0413">Isomerase</keyword>
<reference evidence="3 4" key="1">
    <citation type="journal article" date="2020" name="Syst. Appl. Microbiol.">
        <title>Alienimonas chondri sp. nov., a novel planctomycete isolated from the biofilm of the red alga Chondrus crispus.</title>
        <authorList>
            <person name="Vitorino I."/>
            <person name="Albuquerque L."/>
            <person name="Wiegand S."/>
            <person name="Kallscheuer N."/>
            <person name="da Costa M.S."/>
            <person name="Lobo-da-Cunha A."/>
            <person name="Jogler C."/>
            <person name="Lage O.M."/>
        </authorList>
    </citation>
    <scope>NUCLEOTIDE SEQUENCE [LARGE SCALE GENOMIC DNA]</scope>
    <source>
        <strain evidence="3 4">LzC2</strain>
    </source>
</reference>
<accession>A0ABX1V9T0</accession>
<dbReference type="EMBL" id="WTPX01000018">
    <property type="protein sequence ID" value="NNJ24852.1"/>
    <property type="molecule type" value="Genomic_DNA"/>
</dbReference>
<dbReference type="Gene3D" id="3.90.1150.10">
    <property type="entry name" value="Aspartate Aminotransferase, domain 1"/>
    <property type="match status" value="1"/>
</dbReference>
<dbReference type="InterPro" id="IPR000192">
    <property type="entry name" value="Aminotrans_V_dom"/>
</dbReference>
<keyword evidence="4" id="KW-1185">Reference proteome</keyword>
<dbReference type="SUPFAM" id="SSF53383">
    <property type="entry name" value="PLP-dependent transferases"/>
    <property type="match status" value="1"/>
</dbReference>
<evidence type="ECO:0000313" key="3">
    <source>
        <dbReference type="EMBL" id="NNJ24852.1"/>
    </source>
</evidence>
<keyword evidence="1" id="KW-0663">Pyridoxal phosphate</keyword>
<feature type="domain" description="Aminotransferase class V" evidence="2">
    <location>
        <begin position="43"/>
        <end position="311"/>
    </location>
</feature>
<organism evidence="3 4">
    <name type="scientific">Alienimonas chondri</name>
    <dbReference type="NCBI Taxonomy" id="2681879"/>
    <lineage>
        <taxon>Bacteria</taxon>
        <taxon>Pseudomonadati</taxon>
        <taxon>Planctomycetota</taxon>
        <taxon>Planctomycetia</taxon>
        <taxon>Planctomycetales</taxon>
        <taxon>Planctomycetaceae</taxon>
        <taxon>Alienimonas</taxon>
    </lineage>
</organism>